<dbReference type="PROSITE" id="PS01095">
    <property type="entry name" value="GH18_1"/>
    <property type="match status" value="1"/>
</dbReference>
<gene>
    <name evidence="11" type="ORF">JVT61DRAFT_3145</name>
</gene>
<keyword evidence="9" id="KW-0732">Signal</keyword>
<dbReference type="Gene3D" id="3.10.50.10">
    <property type="match status" value="1"/>
</dbReference>
<proteinExistence type="inferred from homology"/>
<feature type="domain" description="GH18" evidence="10">
    <location>
        <begin position="29"/>
        <end position="416"/>
    </location>
</feature>
<dbReference type="PANTHER" id="PTHR11177">
    <property type="entry name" value="CHITINASE"/>
    <property type="match status" value="1"/>
</dbReference>
<dbReference type="SUPFAM" id="SSF51445">
    <property type="entry name" value="(Trans)glycosidases"/>
    <property type="match status" value="1"/>
</dbReference>
<dbReference type="Pfam" id="PF00704">
    <property type="entry name" value="Glyco_hydro_18"/>
    <property type="match status" value="1"/>
</dbReference>
<dbReference type="GO" id="GO:0005576">
    <property type="term" value="C:extracellular region"/>
    <property type="evidence" value="ECO:0007669"/>
    <property type="project" value="TreeGrafter"/>
</dbReference>
<accession>A0A8I2YNS3</accession>
<evidence type="ECO:0000256" key="6">
    <source>
        <dbReference type="ARBA" id="ARBA00023326"/>
    </source>
</evidence>
<evidence type="ECO:0000256" key="9">
    <source>
        <dbReference type="SAM" id="SignalP"/>
    </source>
</evidence>
<sequence length="418" mass="44602">MSFAVLFSLALSILHRLTSLVPTPDRNEPVAAAWYTGWHASGTNAFPLSAVSWDKYNTLIYSFAITTPSVNDLSLNGSDPPLLHHFVSKARAHGVAAHVAIGGWGGGLWFSPNVATPENRTAFVKTVAKFAKKHKLNGINFDWEFPNKQGIGCNAISANDTQNFLSFLQELRAKVGPKLTLSAAVSIVPFNNVSGHPSKDLSGFAKVLDYIAIMDYDVWGGWSSAVGPNAPLNDTCATHANQVGSAVSAIKAWTAAGIPVNQIVLGVPSYGHSFSVPPPNAFINGSEIELAAYPKFNASNQPLGNAWDDSSSVDACGILQGPGGTFNLWGLVDGGFLTTEGNPAPGIYYRYDTCSQTPYVYNETSQVMVSFDNARSFAAKGSYIRETGLRGFAMWEAGGDYNNILLDSIRTAAGFGGY</sequence>
<evidence type="ECO:0000256" key="3">
    <source>
        <dbReference type="ARBA" id="ARBA00023024"/>
    </source>
</evidence>
<dbReference type="GO" id="GO:0008843">
    <property type="term" value="F:endochitinase activity"/>
    <property type="evidence" value="ECO:0007669"/>
    <property type="project" value="UniProtKB-EC"/>
</dbReference>
<evidence type="ECO:0000256" key="7">
    <source>
        <dbReference type="RuleBase" id="RU000489"/>
    </source>
</evidence>
<dbReference type="AlphaFoldDB" id="A0A8I2YNS3"/>
<name>A0A8I2YNS3_9AGAM</name>
<keyword evidence="5 7" id="KW-0326">Glycosidase</keyword>
<dbReference type="InterPro" id="IPR050314">
    <property type="entry name" value="Glycosyl_Hydrlase_18"/>
</dbReference>
<evidence type="ECO:0000256" key="5">
    <source>
        <dbReference type="ARBA" id="ARBA00023295"/>
    </source>
</evidence>
<evidence type="ECO:0000259" key="10">
    <source>
        <dbReference type="PROSITE" id="PS51910"/>
    </source>
</evidence>
<evidence type="ECO:0000313" key="11">
    <source>
        <dbReference type="EMBL" id="KAG6375580.1"/>
    </source>
</evidence>
<dbReference type="Proteomes" id="UP000683000">
    <property type="component" value="Unassembled WGS sequence"/>
</dbReference>
<evidence type="ECO:0000256" key="2">
    <source>
        <dbReference type="ARBA" id="ARBA00022801"/>
    </source>
</evidence>
<evidence type="ECO:0000256" key="4">
    <source>
        <dbReference type="ARBA" id="ARBA00023277"/>
    </source>
</evidence>
<evidence type="ECO:0000313" key="12">
    <source>
        <dbReference type="Proteomes" id="UP000683000"/>
    </source>
</evidence>
<dbReference type="PROSITE" id="PS51910">
    <property type="entry name" value="GH18_2"/>
    <property type="match status" value="1"/>
</dbReference>
<comment type="similarity">
    <text evidence="8">Belongs to the glycosyl hydrolase 18 family.</text>
</comment>
<dbReference type="InterPro" id="IPR029070">
    <property type="entry name" value="Chitinase_insertion_sf"/>
</dbReference>
<dbReference type="GO" id="GO:0000272">
    <property type="term" value="P:polysaccharide catabolic process"/>
    <property type="evidence" value="ECO:0007669"/>
    <property type="project" value="UniProtKB-KW"/>
</dbReference>
<dbReference type="PANTHER" id="PTHR11177:SF317">
    <property type="entry name" value="CHITINASE 12-RELATED"/>
    <property type="match status" value="1"/>
</dbReference>
<feature type="signal peptide" evidence="9">
    <location>
        <begin position="1"/>
        <end position="19"/>
    </location>
</feature>
<keyword evidence="12" id="KW-1185">Reference proteome</keyword>
<dbReference type="Gene3D" id="3.20.20.80">
    <property type="entry name" value="Glycosidases"/>
    <property type="match status" value="1"/>
</dbReference>
<organism evidence="11 12">
    <name type="scientific">Boletus reticuloceps</name>
    <dbReference type="NCBI Taxonomy" id="495285"/>
    <lineage>
        <taxon>Eukaryota</taxon>
        <taxon>Fungi</taxon>
        <taxon>Dikarya</taxon>
        <taxon>Basidiomycota</taxon>
        <taxon>Agaricomycotina</taxon>
        <taxon>Agaricomycetes</taxon>
        <taxon>Agaricomycetidae</taxon>
        <taxon>Boletales</taxon>
        <taxon>Boletineae</taxon>
        <taxon>Boletaceae</taxon>
        <taxon>Boletoideae</taxon>
        <taxon>Boletus</taxon>
    </lineage>
</organism>
<dbReference type="EMBL" id="JAGFBS010000014">
    <property type="protein sequence ID" value="KAG6375580.1"/>
    <property type="molecule type" value="Genomic_DNA"/>
</dbReference>
<dbReference type="InterPro" id="IPR011583">
    <property type="entry name" value="Chitinase_II/V-like_cat"/>
</dbReference>
<evidence type="ECO:0000256" key="8">
    <source>
        <dbReference type="RuleBase" id="RU004453"/>
    </source>
</evidence>
<dbReference type="SUPFAM" id="SSF54556">
    <property type="entry name" value="Chitinase insertion domain"/>
    <property type="match status" value="1"/>
</dbReference>
<keyword evidence="3" id="KW-0146">Chitin degradation</keyword>
<dbReference type="GO" id="GO:0008061">
    <property type="term" value="F:chitin binding"/>
    <property type="evidence" value="ECO:0007669"/>
    <property type="project" value="InterPro"/>
</dbReference>
<feature type="chain" id="PRO_5034240357" evidence="9">
    <location>
        <begin position="20"/>
        <end position="418"/>
    </location>
</feature>
<dbReference type="InterPro" id="IPR017853">
    <property type="entry name" value="GH"/>
</dbReference>
<dbReference type="OrthoDB" id="73875at2759"/>
<dbReference type="InterPro" id="IPR001579">
    <property type="entry name" value="Glyco_hydro_18_chit_AS"/>
</dbReference>
<protein>
    <submittedName>
        <fullName evidence="11">Glycoside hydrolase family 18 protein</fullName>
    </submittedName>
</protein>
<keyword evidence="6" id="KW-0624">Polysaccharide degradation</keyword>
<dbReference type="SMART" id="SM00636">
    <property type="entry name" value="Glyco_18"/>
    <property type="match status" value="1"/>
</dbReference>
<dbReference type="GO" id="GO:0006032">
    <property type="term" value="P:chitin catabolic process"/>
    <property type="evidence" value="ECO:0007669"/>
    <property type="project" value="UniProtKB-KW"/>
</dbReference>
<dbReference type="InterPro" id="IPR001223">
    <property type="entry name" value="Glyco_hydro18_cat"/>
</dbReference>
<keyword evidence="4" id="KW-0119">Carbohydrate metabolism</keyword>
<reference evidence="11" key="1">
    <citation type="submission" date="2021-03" db="EMBL/GenBank/DDBJ databases">
        <title>Evolutionary innovations through gain and loss of genes in the ectomycorrhizal Boletales.</title>
        <authorList>
            <person name="Wu G."/>
            <person name="Miyauchi S."/>
            <person name="Morin E."/>
            <person name="Yang Z.-L."/>
            <person name="Xu J."/>
            <person name="Martin F.M."/>
        </authorList>
    </citation>
    <scope>NUCLEOTIDE SEQUENCE</scope>
    <source>
        <strain evidence="11">BR01</strain>
    </source>
</reference>
<evidence type="ECO:0000256" key="1">
    <source>
        <dbReference type="ARBA" id="ARBA00000822"/>
    </source>
</evidence>
<comment type="caution">
    <text evidence="11">The sequence shown here is derived from an EMBL/GenBank/DDBJ whole genome shotgun (WGS) entry which is preliminary data.</text>
</comment>
<keyword evidence="2 7" id="KW-0378">Hydrolase</keyword>
<comment type="catalytic activity">
    <reaction evidence="1">
        <text>Random endo-hydrolysis of N-acetyl-beta-D-glucosaminide (1-&gt;4)-beta-linkages in chitin and chitodextrins.</text>
        <dbReference type="EC" id="3.2.1.14"/>
    </reaction>
</comment>